<organism evidence="3 4">
    <name type="scientific">Leucosporidium creatinivorum</name>
    <dbReference type="NCBI Taxonomy" id="106004"/>
    <lineage>
        <taxon>Eukaryota</taxon>
        <taxon>Fungi</taxon>
        <taxon>Dikarya</taxon>
        <taxon>Basidiomycota</taxon>
        <taxon>Pucciniomycotina</taxon>
        <taxon>Microbotryomycetes</taxon>
        <taxon>Leucosporidiales</taxon>
        <taxon>Leucosporidium</taxon>
    </lineage>
</organism>
<comment type="caution">
    <text evidence="3">The sequence shown here is derived from an EMBL/GenBank/DDBJ whole genome shotgun (WGS) entry which is preliminary data.</text>
</comment>
<sequence>MAPSASSSAALLHLIPTRRATYNKSRKGAQRALNWPFALASSAAKPSPSTIHPDHLAAAGFHSTPTAEQPTRSTCFLCEVVVEEWAEGDQPLEVHLELNDQCGWAVLQRILTTWTDGLREKKEWKGAWGERGEWWPKSDYMISAREASFEKGWPHEGEKGVPTKEEIAAAGWFFAPGRDGDSDDQCICPFCTRTVEGWEEGDDPV</sequence>
<evidence type="ECO:0000256" key="2">
    <source>
        <dbReference type="ARBA" id="ARBA00022833"/>
    </source>
</evidence>
<dbReference type="STRING" id="106004.A0A1Y2D0L9"/>
<name>A0A1Y2D0L9_9BASI</name>
<dbReference type="EMBL" id="MCGR01000104">
    <property type="protein sequence ID" value="ORY52833.1"/>
    <property type="molecule type" value="Genomic_DNA"/>
</dbReference>
<dbReference type="OrthoDB" id="2196114at2759"/>
<dbReference type="PANTHER" id="PTHR46771:SF5">
    <property type="entry name" value="DETERIN"/>
    <property type="match status" value="1"/>
</dbReference>
<accession>A0A1Y2D0L9</accession>
<dbReference type="InterPro" id="IPR001370">
    <property type="entry name" value="BIR_rpt"/>
</dbReference>
<evidence type="ECO:0000313" key="4">
    <source>
        <dbReference type="Proteomes" id="UP000193467"/>
    </source>
</evidence>
<dbReference type="SMART" id="SM00238">
    <property type="entry name" value="BIR"/>
    <property type="match status" value="2"/>
</dbReference>
<keyword evidence="2" id="KW-0862">Zinc</keyword>
<evidence type="ECO:0000256" key="1">
    <source>
        <dbReference type="ARBA" id="ARBA00022723"/>
    </source>
</evidence>
<dbReference type="InterPro" id="IPR051190">
    <property type="entry name" value="Baculoviral_IAP"/>
</dbReference>
<dbReference type="PROSITE" id="PS50143">
    <property type="entry name" value="BIR_REPEAT_2"/>
    <property type="match status" value="2"/>
</dbReference>
<evidence type="ECO:0000313" key="3">
    <source>
        <dbReference type="EMBL" id="ORY52833.1"/>
    </source>
</evidence>
<protein>
    <submittedName>
        <fullName evidence="3">Uncharacterized protein</fullName>
    </submittedName>
</protein>
<dbReference type="PANTHER" id="PTHR46771">
    <property type="entry name" value="DETERIN"/>
    <property type="match status" value="1"/>
</dbReference>
<keyword evidence="4" id="KW-1185">Reference proteome</keyword>
<keyword evidence="1" id="KW-0479">Metal-binding</keyword>
<dbReference type="Gene3D" id="1.10.1170.10">
    <property type="entry name" value="Inhibitor Of Apoptosis Protein (2mihbC-IAP-1), Chain A"/>
    <property type="match status" value="2"/>
</dbReference>
<reference evidence="3 4" key="1">
    <citation type="submission" date="2016-07" db="EMBL/GenBank/DDBJ databases">
        <title>Pervasive Adenine N6-methylation of Active Genes in Fungi.</title>
        <authorList>
            <consortium name="DOE Joint Genome Institute"/>
            <person name="Mondo S.J."/>
            <person name="Dannebaum R.O."/>
            <person name="Kuo R.C."/>
            <person name="Labutti K."/>
            <person name="Haridas S."/>
            <person name="Kuo A."/>
            <person name="Salamov A."/>
            <person name="Ahrendt S.R."/>
            <person name="Lipzen A."/>
            <person name="Sullivan W."/>
            <person name="Andreopoulos W.B."/>
            <person name="Clum A."/>
            <person name="Lindquist E."/>
            <person name="Daum C."/>
            <person name="Ramamoorthy G.K."/>
            <person name="Gryganskyi A."/>
            <person name="Culley D."/>
            <person name="Magnuson J.K."/>
            <person name="James T.Y."/>
            <person name="O'Malley M.A."/>
            <person name="Stajich J.E."/>
            <person name="Spatafora J.W."/>
            <person name="Visel A."/>
            <person name="Grigoriev I.V."/>
        </authorList>
    </citation>
    <scope>NUCLEOTIDE SEQUENCE [LARGE SCALE GENOMIC DNA]</scope>
    <source>
        <strain evidence="3 4">62-1032</strain>
    </source>
</reference>
<gene>
    <name evidence="3" type="ORF">BCR35DRAFT_18663</name>
</gene>
<proteinExistence type="predicted"/>
<dbReference type="Pfam" id="PF00653">
    <property type="entry name" value="BIR"/>
    <property type="match status" value="2"/>
</dbReference>
<dbReference type="GO" id="GO:0046872">
    <property type="term" value="F:metal ion binding"/>
    <property type="evidence" value="ECO:0007669"/>
    <property type="project" value="UniProtKB-KW"/>
</dbReference>
<dbReference type="SUPFAM" id="SSF57924">
    <property type="entry name" value="Inhibitor of apoptosis (IAP) repeat"/>
    <property type="match status" value="2"/>
</dbReference>
<dbReference type="InParanoid" id="A0A1Y2D0L9"/>
<dbReference type="AlphaFoldDB" id="A0A1Y2D0L9"/>
<dbReference type="Proteomes" id="UP000193467">
    <property type="component" value="Unassembled WGS sequence"/>
</dbReference>